<protein>
    <submittedName>
        <fullName evidence="1">Uncharacterized protein</fullName>
    </submittedName>
</protein>
<name>A0AAD1RNX2_PELCU</name>
<reference evidence="1" key="1">
    <citation type="submission" date="2022-03" db="EMBL/GenBank/DDBJ databases">
        <authorList>
            <person name="Alioto T."/>
            <person name="Alioto T."/>
            <person name="Gomez Garrido J."/>
        </authorList>
    </citation>
    <scope>NUCLEOTIDE SEQUENCE</scope>
</reference>
<proteinExistence type="predicted"/>
<dbReference type="Proteomes" id="UP001295444">
    <property type="component" value="Chromosome 03"/>
</dbReference>
<dbReference type="AlphaFoldDB" id="A0AAD1RNX2"/>
<keyword evidence="2" id="KW-1185">Reference proteome</keyword>
<sequence>MLHEATADIKTHVATEINKQLSGLKADMAALSSRANQSETQLSTLTATTTAHTQDIYLHGCMSVLVDGLEDLNNRSRINIIRIFAPTRIHLA</sequence>
<dbReference type="EMBL" id="OW240914">
    <property type="protein sequence ID" value="CAH2275100.1"/>
    <property type="molecule type" value="Genomic_DNA"/>
</dbReference>
<organism evidence="1 2">
    <name type="scientific">Pelobates cultripes</name>
    <name type="common">Western spadefoot toad</name>
    <dbReference type="NCBI Taxonomy" id="61616"/>
    <lineage>
        <taxon>Eukaryota</taxon>
        <taxon>Metazoa</taxon>
        <taxon>Chordata</taxon>
        <taxon>Craniata</taxon>
        <taxon>Vertebrata</taxon>
        <taxon>Euteleostomi</taxon>
        <taxon>Amphibia</taxon>
        <taxon>Batrachia</taxon>
        <taxon>Anura</taxon>
        <taxon>Pelobatoidea</taxon>
        <taxon>Pelobatidae</taxon>
        <taxon>Pelobates</taxon>
    </lineage>
</organism>
<gene>
    <name evidence="1" type="ORF">PECUL_23A007146</name>
</gene>
<accession>A0AAD1RNX2</accession>
<evidence type="ECO:0000313" key="2">
    <source>
        <dbReference type="Proteomes" id="UP001295444"/>
    </source>
</evidence>
<evidence type="ECO:0000313" key="1">
    <source>
        <dbReference type="EMBL" id="CAH2275100.1"/>
    </source>
</evidence>